<dbReference type="EMBL" id="PDPS01000036">
    <property type="protein sequence ID" value="PID56267.1"/>
    <property type="molecule type" value="Genomic_DNA"/>
</dbReference>
<dbReference type="AlphaFoldDB" id="A0A2G6E2T8"/>
<name>A0A2G6E2T8_9BACT</name>
<dbReference type="Proteomes" id="UP000229740">
    <property type="component" value="Unassembled WGS sequence"/>
</dbReference>
<proteinExistence type="predicted"/>
<organism evidence="2 3">
    <name type="scientific">candidate division KSB3 bacterium</name>
    <dbReference type="NCBI Taxonomy" id="2044937"/>
    <lineage>
        <taxon>Bacteria</taxon>
        <taxon>candidate division KSB3</taxon>
    </lineage>
</organism>
<gene>
    <name evidence="2" type="ORF">CSB45_12105</name>
</gene>
<sequence length="63" mass="6777">MGMSLKTCFGAAGLFASILILAAGEEAVYANLDISLQYHDEGEVTSAGKKKELELCFCFRRSA</sequence>
<reference evidence="2 3" key="1">
    <citation type="submission" date="2017-10" db="EMBL/GenBank/DDBJ databases">
        <title>Novel microbial diversity and functional potential in the marine mammal oral microbiome.</title>
        <authorList>
            <person name="Dudek N.K."/>
            <person name="Sun C.L."/>
            <person name="Burstein D."/>
            <person name="Kantor R.S."/>
            <person name="Aliaga Goltsman D.S."/>
            <person name="Bik E.M."/>
            <person name="Thomas B.C."/>
            <person name="Banfield J.F."/>
            <person name="Relman D.A."/>
        </authorList>
    </citation>
    <scope>NUCLEOTIDE SEQUENCE [LARGE SCALE GENOMIC DNA]</scope>
    <source>
        <strain evidence="2">DOLZORAL124_49_17</strain>
    </source>
</reference>
<protein>
    <submittedName>
        <fullName evidence="2">Uncharacterized protein</fullName>
    </submittedName>
</protein>
<feature type="chain" id="PRO_5014998191" evidence="1">
    <location>
        <begin position="23"/>
        <end position="63"/>
    </location>
</feature>
<evidence type="ECO:0000313" key="2">
    <source>
        <dbReference type="EMBL" id="PID56267.1"/>
    </source>
</evidence>
<comment type="caution">
    <text evidence="2">The sequence shown here is derived from an EMBL/GenBank/DDBJ whole genome shotgun (WGS) entry which is preliminary data.</text>
</comment>
<feature type="signal peptide" evidence="1">
    <location>
        <begin position="1"/>
        <end position="22"/>
    </location>
</feature>
<keyword evidence="1" id="KW-0732">Signal</keyword>
<accession>A0A2G6E2T8</accession>
<evidence type="ECO:0000313" key="3">
    <source>
        <dbReference type="Proteomes" id="UP000229740"/>
    </source>
</evidence>
<evidence type="ECO:0000256" key="1">
    <source>
        <dbReference type="SAM" id="SignalP"/>
    </source>
</evidence>